<name>A0A914HM29_GLORO</name>
<evidence type="ECO:0000313" key="2">
    <source>
        <dbReference type="Proteomes" id="UP000887572"/>
    </source>
</evidence>
<evidence type="ECO:0000256" key="1">
    <source>
        <dbReference type="SAM" id="SignalP"/>
    </source>
</evidence>
<dbReference type="Proteomes" id="UP000887572">
    <property type="component" value="Unplaced"/>
</dbReference>
<feature type="chain" id="PRO_5038009944" evidence="1">
    <location>
        <begin position="23"/>
        <end position="546"/>
    </location>
</feature>
<accession>A0A914HM29</accession>
<dbReference type="WBParaSite" id="Gr19_v10_g1823.t1">
    <property type="protein sequence ID" value="Gr19_v10_g1823.t1"/>
    <property type="gene ID" value="Gr19_v10_g1823"/>
</dbReference>
<evidence type="ECO:0000313" key="3">
    <source>
        <dbReference type="WBParaSite" id="Gr19_v10_g1823.t1"/>
    </source>
</evidence>
<keyword evidence="1" id="KW-0732">Signal</keyword>
<proteinExistence type="predicted"/>
<feature type="signal peptide" evidence="1">
    <location>
        <begin position="1"/>
        <end position="22"/>
    </location>
</feature>
<protein>
    <submittedName>
        <fullName evidence="3">Uncharacterized protein</fullName>
    </submittedName>
</protein>
<sequence>MAKIVNLVSFLGLVLLWPKALAIDPGNVKDMADQFSSLTASTYDIVAKLKFVSENALNFVRIASPVGAFIATAAKIAFEPESEEQKSIKTLHDFVKTQLDAISQEIQKETSSIKFYLVDQEFEEKIIIPLMNIEGFYIEITNPLRDRSQYQKKFIAYCERPITSPSGVLIQLKKSLITNCNLKSNEETEGYVAVIELFQKIEQQHLQNLTMPMEEYEFIKSSLLAKASWPDMQNELKKILRAGNCIVVGEALRKLNSHLQKTGESRNRCWLKTIAEGNSWLRDPLLHFAEIIRLELMKAVLIAAHCNEFSYTGETIEIENRKIGLLLKEIAAHVADWISTRLAMTWPTISSAYAQTIAKGKSPIIESKEEYERVAKALKLVLDEMGEEKYKHTVIVFPHWTDKRQVATICPSTFCFTLYDLNEINVIVVRYEYDQHDREQRAWQWFTPMMKSDMHRIIIKWWAHNKPNPLIGLALEMKKWFKGLCDPELYAHLVLIRNWMWSEVDAKITLGITETEINAVKTQQGFDVIKNPRFADAEIFHVHMLL</sequence>
<keyword evidence="2" id="KW-1185">Reference proteome</keyword>
<dbReference type="AlphaFoldDB" id="A0A914HM29"/>
<reference evidence="3" key="1">
    <citation type="submission" date="2022-11" db="UniProtKB">
        <authorList>
            <consortium name="WormBaseParasite"/>
        </authorList>
    </citation>
    <scope>IDENTIFICATION</scope>
</reference>
<organism evidence="2 3">
    <name type="scientific">Globodera rostochiensis</name>
    <name type="common">Golden nematode worm</name>
    <name type="synonym">Heterodera rostochiensis</name>
    <dbReference type="NCBI Taxonomy" id="31243"/>
    <lineage>
        <taxon>Eukaryota</taxon>
        <taxon>Metazoa</taxon>
        <taxon>Ecdysozoa</taxon>
        <taxon>Nematoda</taxon>
        <taxon>Chromadorea</taxon>
        <taxon>Rhabditida</taxon>
        <taxon>Tylenchina</taxon>
        <taxon>Tylenchomorpha</taxon>
        <taxon>Tylenchoidea</taxon>
        <taxon>Heteroderidae</taxon>
        <taxon>Heteroderinae</taxon>
        <taxon>Globodera</taxon>
    </lineage>
</organism>